<keyword evidence="9 12" id="KW-0325">Glycoprotein</keyword>
<comment type="function">
    <text evidence="12">Cleaves the distal alpha 1,2-linked glucose residue from the Glc(3)Man(9)GlcNAc(2) oligosaccharide precursor.</text>
</comment>
<dbReference type="GO" id="GO:0005789">
    <property type="term" value="C:endoplasmic reticulum membrane"/>
    <property type="evidence" value="ECO:0007669"/>
    <property type="project" value="UniProtKB-SubCell"/>
</dbReference>
<evidence type="ECO:0000256" key="10">
    <source>
        <dbReference type="ARBA" id="ARBA00023295"/>
    </source>
</evidence>
<dbReference type="PANTHER" id="PTHR10412:SF11">
    <property type="entry name" value="MANNOSYL-OLIGOSACCHARIDE GLUCOSIDASE"/>
    <property type="match status" value="1"/>
</dbReference>
<evidence type="ECO:0000256" key="1">
    <source>
        <dbReference type="ARBA" id="ARBA00004648"/>
    </source>
</evidence>
<evidence type="ECO:0000256" key="9">
    <source>
        <dbReference type="ARBA" id="ARBA00023180"/>
    </source>
</evidence>
<dbReference type="EMBL" id="JAACFV010000052">
    <property type="protein sequence ID" value="KAF7508561.1"/>
    <property type="molecule type" value="Genomic_DNA"/>
</dbReference>
<dbReference type="GO" id="GO:0004573">
    <property type="term" value="F:Glc3Man9GlcNAc2 oligosaccharide glucosidase activity"/>
    <property type="evidence" value="ECO:0007669"/>
    <property type="project" value="UniProtKB-UniRule"/>
</dbReference>
<evidence type="ECO:0000256" key="4">
    <source>
        <dbReference type="ARBA" id="ARBA00022801"/>
    </source>
</evidence>
<dbReference type="InterPro" id="IPR004888">
    <property type="entry name" value="Glycoside_hydrolase_63"/>
</dbReference>
<keyword evidence="15" id="KW-1185">Reference proteome</keyword>
<dbReference type="Pfam" id="PF03200">
    <property type="entry name" value="Glyco_hydro_63"/>
    <property type="match status" value="1"/>
</dbReference>
<keyword evidence="10 12" id="KW-0326">Glycosidase</keyword>
<dbReference type="EC" id="3.2.1.106" evidence="11 12"/>
<gene>
    <name evidence="14" type="ORF">GJ744_009110</name>
</gene>
<comment type="similarity">
    <text evidence="2 12">Belongs to the glycosyl hydrolase 63 family.</text>
</comment>
<dbReference type="SUPFAM" id="SSF48208">
    <property type="entry name" value="Six-hairpin glycosidases"/>
    <property type="match status" value="1"/>
</dbReference>
<keyword evidence="5 12" id="KW-0256">Endoplasmic reticulum</keyword>
<feature type="domain" description="Glycosyl hydrolase family 63 C-terminal" evidence="13">
    <location>
        <begin position="1"/>
        <end position="59"/>
    </location>
</feature>
<dbReference type="AlphaFoldDB" id="A0A8H7AK32"/>
<evidence type="ECO:0000313" key="14">
    <source>
        <dbReference type="EMBL" id="KAF7508561.1"/>
    </source>
</evidence>
<dbReference type="Proteomes" id="UP000606974">
    <property type="component" value="Unassembled WGS sequence"/>
</dbReference>
<proteinExistence type="inferred from homology"/>
<keyword evidence="6" id="KW-0735">Signal-anchor</keyword>
<keyword evidence="8" id="KW-0472">Membrane</keyword>
<dbReference type="GO" id="GO:0009311">
    <property type="term" value="P:oligosaccharide metabolic process"/>
    <property type="evidence" value="ECO:0007669"/>
    <property type="project" value="UniProtKB-UniRule"/>
</dbReference>
<evidence type="ECO:0000256" key="3">
    <source>
        <dbReference type="ARBA" id="ARBA00022692"/>
    </source>
</evidence>
<organism evidence="14 15">
    <name type="scientific">Endocarpon pusillum</name>
    <dbReference type="NCBI Taxonomy" id="364733"/>
    <lineage>
        <taxon>Eukaryota</taxon>
        <taxon>Fungi</taxon>
        <taxon>Dikarya</taxon>
        <taxon>Ascomycota</taxon>
        <taxon>Pezizomycotina</taxon>
        <taxon>Eurotiomycetes</taxon>
        <taxon>Chaetothyriomycetidae</taxon>
        <taxon>Verrucariales</taxon>
        <taxon>Verrucariaceae</taxon>
        <taxon>Endocarpon</taxon>
    </lineage>
</organism>
<comment type="subcellular location">
    <subcellularLocation>
        <location evidence="1 12">Endoplasmic reticulum membrane</location>
        <topology evidence="1 12">Single-pass type II membrane protein</topology>
    </subcellularLocation>
</comment>
<comment type="pathway">
    <text evidence="12">Glycan metabolism; N-glycan degradation.</text>
</comment>
<name>A0A8H7AK32_9EURO</name>
<comment type="caution">
    <text evidence="14">The sequence shown here is derived from an EMBL/GenBank/DDBJ whole genome shotgun (WGS) entry which is preliminary data.</text>
</comment>
<evidence type="ECO:0000256" key="2">
    <source>
        <dbReference type="ARBA" id="ARBA00010833"/>
    </source>
</evidence>
<reference evidence="14" key="1">
    <citation type="submission" date="2020-02" db="EMBL/GenBank/DDBJ databases">
        <authorList>
            <person name="Palmer J.M."/>
        </authorList>
    </citation>
    <scope>NUCLEOTIDE SEQUENCE</scope>
    <source>
        <strain evidence="14">EPUS1.4</strain>
        <tissue evidence="14">Thallus</tissue>
    </source>
</reference>
<evidence type="ECO:0000256" key="12">
    <source>
        <dbReference type="RuleBase" id="RU369107"/>
    </source>
</evidence>
<evidence type="ECO:0000259" key="13">
    <source>
        <dbReference type="Pfam" id="PF03200"/>
    </source>
</evidence>
<evidence type="ECO:0000256" key="5">
    <source>
        <dbReference type="ARBA" id="ARBA00022824"/>
    </source>
</evidence>
<dbReference type="OrthoDB" id="410058at2759"/>
<dbReference type="InterPro" id="IPR031335">
    <property type="entry name" value="Glyco_hydro_63_C"/>
</dbReference>
<sequence>MVIQRLLEIAQVPGPYQQKARDIYTNLRLNLVNTVFNSWKKTGFAWEQYNPATGKGQRTWRRLRRCPQIAVAVGW</sequence>
<dbReference type="Gene3D" id="1.50.10.10">
    <property type="match status" value="1"/>
</dbReference>
<dbReference type="InterPro" id="IPR012341">
    <property type="entry name" value="6hp_glycosidase-like_sf"/>
</dbReference>
<dbReference type="GO" id="GO:0006487">
    <property type="term" value="P:protein N-linked glycosylation"/>
    <property type="evidence" value="ECO:0007669"/>
    <property type="project" value="UniProtKB-UniRule"/>
</dbReference>
<evidence type="ECO:0000256" key="8">
    <source>
        <dbReference type="ARBA" id="ARBA00023136"/>
    </source>
</evidence>
<protein>
    <recommendedName>
        <fullName evidence="11 12">Mannosyl-oligosaccharide glucosidase</fullName>
        <ecNumber evidence="11 12">3.2.1.106</ecNumber>
    </recommendedName>
    <alternativeName>
        <fullName evidence="12">Glucosidase I</fullName>
    </alternativeName>
</protein>
<comment type="catalytic activity">
    <reaction evidence="12">
        <text>N(4)-(alpha-D-Glc-(1-&gt;2)-alpha-D-Glc-(1-&gt;3)-alpha-D-Glc-(1-&gt;3)-alpha-D-Man-(1-&gt;2)-alpha-D-Man-(1-&gt;2)-alpha-D-Man-(1-&gt;3)-[alpha-D-Man-(1-&gt;2)-alpha-D-Man-(1-&gt;3)-[alpha-D-Man-(1-&gt;2)-alpha-D-Man-(1-&gt;6)]-alpha-D-Man-(1-&gt;6)]-beta-D-Man-(1-&gt;4)-beta-D-GlcNAc-(1-&gt;4)-beta-D-GlcNAc)-L-asparaginyl-[protein] + H2O = N(4)-(alpha-D-Glc-(1-&gt;3)-alpha-D-Glc-(1-&gt;3)-alpha-D-Man-(1-&gt;2)-alpha-D-Man-(1-&gt;2)-alpha-D-Man-(1-&gt;3)-[alpha-D-Man-(1-&gt;2)-alpha-D-Man-(1-&gt;3)-[alpha-D-Man-(1-&gt;2)-alpha-D-Man-(1-&gt;6)]-alpha-D-Man-(1-&gt;6)]-beta-D-Man-(1-&gt;4)-beta-D-GlcNAc-(1-&gt;4)-beta-D-GlcNAc)-L-asparaginyl-[protein] + beta-D-glucose</text>
        <dbReference type="Rhea" id="RHEA:55988"/>
        <dbReference type="Rhea" id="RHEA-COMP:12806"/>
        <dbReference type="Rhea" id="RHEA-COMP:14355"/>
        <dbReference type="ChEBI" id="CHEBI:15377"/>
        <dbReference type="ChEBI" id="CHEBI:15903"/>
        <dbReference type="ChEBI" id="CHEBI:59082"/>
        <dbReference type="ChEBI" id="CHEBI:132537"/>
        <dbReference type="EC" id="3.2.1.106"/>
    </reaction>
</comment>
<evidence type="ECO:0000313" key="15">
    <source>
        <dbReference type="Proteomes" id="UP000606974"/>
    </source>
</evidence>
<accession>A0A8H7AK32</accession>
<dbReference type="PANTHER" id="PTHR10412">
    <property type="entry name" value="MANNOSYL-OLIGOSACCHARIDE GLUCOSIDASE"/>
    <property type="match status" value="1"/>
</dbReference>
<evidence type="ECO:0000256" key="7">
    <source>
        <dbReference type="ARBA" id="ARBA00022989"/>
    </source>
</evidence>
<keyword evidence="4 12" id="KW-0378">Hydrolase</keyword>
<evidence type="ECO:0000256" key="6">
    <source>
        <dbReference type="ARBA" id="ARBA00022968"/>
    </source>
</evidence>
<keyword evidence="3" id="KW-0812">Transmembrane</keyword>
<dbReference type="InterPro" id="IPR008928">
    <property type="entry name" value="6-hairpin_glycosidase_sf"/>
</dbReference>
<keyword evidence="7" id="KW-1133">Transmembrane helix</keyword>
<evidence type="ECO:0000256" key="11">
    <source>
        <dbReference type="ARBA" id="ARBA00038888"/>
    </source>
</evidence>